<dbReference type="InterPro" id="IPR004013">
    <property type="entry name" value="PHP_dom"/>
</dbReference>
<dbReference type="STRING" id="937334.SAMN05444406_101103"/>
<protein>
    <recommendedName>
        <fullName evidence="1">Polymerase/histidinol phosphatase N-terminal domain-containing protein</fullName>
    </recommendedName>
</protein>
<dbReference type="PANTHER" id="PTHR42924:SF3">
    <property type="entry name" value="POLYMERASE_HISTIDINOL PHOSPHATASE N-TERMINAL DOMAIN-CONTAINING PROTEIN"/>
    <property type="match status" value="1"/>
</dbReference>
<feature type="domain" description="Polymerase/histidinol phosphatase N-terminal" evidence="1">
    <location>
        <begin position="15"/>
        <end position="80"/>
    </location>
</feature>
<dbReference type="SMART" id="SM00481">
    <property type="entry name" value="POLIIIAc"/>
    <property type="match status" value="1"/>
</dbReference>
<dbReference type="Pfam" id="PF02811">
    <property type="entry name" value="PHP"/>
    <property type="match status" value="1"/>
</dbReference>
<dbReference type="Proteomes" id="UP000198577">
    <property type="component" value="Unassembled WGS sequence"/>
</dbReference>
<dbReference type="SUPFAM" id="SSF89550">
    <property type="entry name" value="PHP domain-like"/>
    <property type="match status" value="1"/>
</dbReference>
<dbReference type="PANTHER" id="PTHR42924">
    <property type="entry name" value="EXONUCLEASE"/>
    <property type="match status" value="1"/>
</dbReference>
<accession>A0A1I5RUB0</accession>
<dbReference type="InterPro" id="IPR052018">
    <property type="entry name" value="PHP_domain"/>
</dbReference>
<dbReference type="GO" id="GO:0004534">
    <property type="term" value="F:5'-3' RNA exonuclease activity"/>
    <property type="evidence" value="ECO:0007669"/>
    <property type="project" value="TreeGrafter"/>
</dbReference>
<dbReference type="CDD" id="cd07438">
    <property type="entry name" value="PHP_HisPPase_AMP"/>
    <property type="match status" value="1"/>
</dbReference>
<name>A0A1I5RUB0_9FIRM</name>
<keyword evidence="3" id="KW-1185">Reference proteome</keyword>
<evidence type="ECO:0000313" key="2">
    <source>
        <dbReference type="EMBL" id="SFP61546.1"/>
    </source>
</evidence>
<dbReference type="InterPro" id="IPR003141">
    <property type="entry name" value="Pol/His_phosphatase_N"/>
</dbReference>
<dbReference type="Gene3D" id="1.10.150.650">
    <property type="match status" value="1"/>
</dbReference>
<gene>
    <name evidence="2" type="ORF">SAMN05444406_101103</name>
</gene>
<sequence>MVYNFDTKEKNRCFADLHTHTTASDGLLTPSQLVRQALQAGLRAIGVTDHDSTDGLKEAMAAGQQMGIQVIPGVELNTQVDEDEIHILGYYINYDLPWFQDMLATIRHARWARAKKMVENLRRIYNFDISFEEVEQEVTEGAVGRPHIARVLVKKGIVKDVAEAFEKYIGTDCPAYEPRYRLTLEEGIKTIKDAGGVPVLAHPGLLKDQKHTMLAIELGVQGIEAIHSKHTAEQCEHYKILARKHGLIVTGGSDYHGEKGEDMPQLGDIKIPCSVIEELKSLAQKHIPVQPCDENKI</sequence>
<evidence type="ECO:0000313" key="3">
    <source>
        <dbReference type="Proteomes" id="UP000198577"/>
    </source>
</evidence>
<reference evidence="2 3" key="1">
    <citation type="submission" date="2016-10" db="EMBL/GenBank/DDBJ databases">
        <authorList>
            <person name="de Groot N.N."/>
        </authorList>
    </citation>
    <scope>NUCLEOTIDE SEQUENCE [LARGE SCALE GENOMIC DNA]</scope>
    <source>
        <strain evidence="2 3">DSM 20678</strain>
    </source>
</reference>
<dbReference type="EMBL" id="FOXR01000001">
    <property type="protein sequence ID" value="SFP61546.1"/>
    <property type="molecule type" value="Genomic_DNA"/>
</dbReference>
<dbReference type="Gene3D" id="3.20.20.140">
    <property type="entry name" value="Metal-dependent hydrolases"/>
    <property type="match status" value="1"/>
</dbReference>
<dbReference type="AlphaFoldDB" id="A0A1I5RUB0"/>
<dbReference type="InterPro" id="IPR016195">
    <property type="entry name" value="Pol/histidinol_Pase-like"/>
</dbReference>
<dbReference type="RefSeq" id="WP_025746655.1">
    <property type="nucleotide sequence ID" value="NZ_FOXR01000001.1"/>
</dbReference>
<evidence type="ECO:0000259" key="1">
    <source>
        <dbReference type="SMART" id="SM00481"/>
    </source>
</evidence>
<dbReference type="GO" id="GO:0035312">
    <property type="term" value="F:5'-3' DNA exonuclease activity"/>
    <property type="evidence" value="ECO:0007669"/>
    <property type="project" value="TreeGrafter"/>
</dbReference>
<dbReference type="OrthoDB" id="9804333at2"/>
<organism evidence="2 3">
    <name type="scientific">Caldicoprobacter faecalis</name>
    <dbReference type="NCBI Taxonomy" id="937334"/>
    <lineage>
        <taxon>Bacteria</taxon>
        <taxon>Bacillati</taxon>
        <taxon>Bacillota</taxon>
        <taxon>Clostridia</taxon>
        <taxon>Caldicoprobacterales</taxon>
        <taxon>Caldicoprobacteraceae</taxon>
        <taxon>Caldicoprobacter</taxon>
    </lineage>
</organism>
<proteinExistence type="predicted"/>